<dbReference type="AlphaFoldDB" id="A0A417Y4Q5"/>
<evidence type="ECO:0000313" key="15">
    <source>
        <dbReference type="EMBL" id="RHW27653.1"/>
    </source>
</evidence>
<keyword evidence="5" id="KW-0597">Phosphoprotein</keyword>
<organism evidence="15 16">
    <name type="scientific">Nocardioides immobilis</name>
    <dbReference type="NCBI Taxonomy" id="2049295"/>
    <lineage>
        <taxon>Bacteria</taxon>
        <taxon>Bacillati</taxon>
        <taxon>Actinomycetota</taxon>
        <taxon>Actinomycetes</taxon>
        <taxon>Propionibacteriales</taxon>
        <taxon>Nocardioidaceae</taxon>
        <taxon>Nocardioides</taxon>
    </lineage>
</organism>
<dbReference type="InterPro" id="IPR016120">
    <property type="entry name" value="Sig_transdc_His_kin_SpoOB"/>
</dbReference>
<sequence length="603" mass="62988">MHGEPPGDSGVRGRDRRHARSVPACLPPVAAVTLANAKEVVDVVVALTHTLRDRIGWHRGELTLAAKVLLLQLVVIAVLLTAVGVLSIRQSNADFADDQGAQMRSVAEYVATLPEVRGALERVRDGEDPASGLPRGLAPYADRGVALSSSATDVMIVSPEGSVLAATDPSRVGDRADLGDSDGLEGRGWTGDVEPDGERAVAHHAPIISEDDGSLLGIVAAEETYPSVGDQVANAAPELALFLGLGALLGLAGTWVVSRMVRRSTRGLGTTELANLADHREALLHAIREGVVGVGNDGRVTAMNDAARATLGLDHIPDPVGRPVADLGLDPHVVALLTGEGDDVRDALALVGTRAVVFNRGRASTGGRGIGTVTTLRDRTELVSLQSQLSSNLSITDTLRAQTHEFDNRLHTISGLVQLGEYDEVAALVGTLTRHRADVSERVSKRLLDPAVAALVIAKDAVADERGVTLELDPGSRLPALAPDEVADLTAVLGNLVDNAIDATSGRPDPLVELWVLADDDTVRVRVRDNGPGVPADLREAIFVRGFSTKPDVLGGRGIGLPLVRLICAQRGGSVTVDEADTGGAEFLVTMPITGSVSQDGES</sequence>
<gene>
    <name evidence="15" type="ORF">D0Z08_08245</name>
</gene>
<dbReference type="EMBL" id="QXGH01000012">
    <property type="protein sequence ID" value="RHW27653.1"/>
    <property type="molecule type" value="Genomic_DNA"/>
</dbReference>
<keyword evidence="16" id="KW-1185">Reference proteome</keyword>
<evidence type="ECO:0000256" key="6">
    <source>
        <dbReference type="ARBA" id="ARBA00022679"/>
    </source>
</evidence>
<evidence type="ECO:0000256" key="4">
    <source>
        <dbReference type="ARBA" id="ARBA00022475"/>
    </source>
</evidence>
<dbReference type="EC" id="2.7.13.3" evidence="3"/>
<evidence type="ECO:0000256" key="1">
    <source>
        <dbReference type="ARBA" id="ARBA00000085"/>
    </source>
</evidence>
<reference evidence="15 16" key="1">
    <citation type="submission" date="2018-09" db="EMBL/GenBank/DDBJ databases">
        <title>Genome sequencing of Nocardioides immobilis CCTCC AB 2017083 for comparison to Nocardioides silvaticus.</title>
        <authorList>
            <person name="Li C."/>
            <person name="Wang G."/>
        </authorList>
    </citation>
    <scope>NUCLEOTIDE SEQUENCE [LARGE SCALE GENOMIC DNA]</scope>
    <source>
        <strain evidence="15 16">CCTCC AB 2017083</strain>
    </source>
</reference>
<evidence type="ECO:0000256" key="11">
    <source>
        <dbReference type="ARBA" id="ARBA00023136"/>
    </source>
</evidence>
<keyword evidence="11 13" id="KW-0472">Membrane</keyword>
<name>A0A417Y4Q5_9ACTN</name>
<evidence type="ECO:0000256" key="2">
    <source>
        <dbReference type="ARBA" id="ARBA00004651"/>
    </source>
</evidence>
<dbReference type="Gene3D" id="3.30.450.20">
    <property type="entry name" value="PAS domain"/>
    <property type="match status" value="2"/>
</dbReference>
<keyword evidence="9 13" id="KW-1133">Transmembrane helix</keyword>
<dbReference type="Pfam" id="PF02518">
    <property type="entry name" value="HATPase_c"/>
    <property type="match status" value="1"/>
</dbReference>
<dbReference type="SUPFAM" id="SSF103190">
    <property type="entry name" value="Sensory domain-like"/>
    <property type="match status" value="1"/>
</dbReference>
<dbReference type="Proteomes" id="UP000283644">
    <property type="component" value="Unassembled WGS sequence"/>
</dbReference>
<proteinExistence type="predicted"/>
<evidence type="ECO:0000256" key="7">
    <source>
        <dbReference type="ARBA" id="ARBA00022692"/>
    </source>
</evidence>
<evidence type="ECO:0000256" key="5">
    <source>
        <dbReference type="ARBA" id="ARBA00022553"/>
    </source>
</evidence>
<evidence type="ECO:0000313" key="16">
    <source>
        <dbReference type="Proteomes" id="UP000283644"/>
    </source>
</evidence>
<keyword evidence="6" id="KW-0808">Transferase</keyword>
<dbReference type="SUPFAM" id="SSF55874">
    <property type="entry name" value="ATPase domain of HSP90 chaperone/DNA topoisomerase II/histidine kinase"/>
    <property type="match status" value="1"/>
</dbReference>
<dbReference type="PROSITE" id="PS50109">
    <property type="entry name" value="HIS_KIN"/>
    <property type="match status" value="1"/>
</dbReference>
<keyword evidence="8" id="KW-0418">Kinase</keyword>
<dbReference type="Gene3D" id="1.10.287.130">
    <property type="match status" value="1"/>
</dbReference>
<dbReference type="PANTHER" id="PTHR45436:SF5">
    <property type="entry name" value="SENSOR HISTIDINE KINASE TRCS"/>
    <property type="match status" value="1"/>
</dbReference>
<dbReference type="InterPro" id="IPR029151">
    <property type="entry name" value="Sensor-like_sf"/>
</dbReference>
<dbReference type="InterPro" id="IPR003594">
    <property type="entry name" value="HATPase_dom"/>
</dbReference>
<dbReference type="GO" id="GO:0000155">
    <property type="term" value="F:phosphorelay sensor kinase activity"/>
    <property type="evidence" value="ECO:0007669"/>
    <property type="project" value="InterPro"/>
</dbReference>
<dbReference type="InterPro" id="IPR004358">
    <property type="entry name" value="Sig_transdc_His_kin-like_C"/>
</dbReference>
<feature type="domain" description="Histidine kinase" evidence="14">
    <location>
        <begin position="401"/>
        <end position="595"/>
    </location>
</feature>
<dbReference type="InterPro" id="IPR039506">
    <property type="entry name" value="SPOB_a"/>
</dbReference>
<feature type="transmembrane region" description="Helical" evidence="13">
    <location>
        <begin position="68"/>
        <end position="88"/>
    </location>
</feature>
<dbReference type="GO" id="GO:0005886">
    <property type="term" value="C:plasma membrane"/>
    <property type="evidence" value="ECO:0007669"/>
    <property type="project" value="UniProtKB-SubCell"/>
</dbReference>
<comment type="caution">
    <text evidence="15">The sequence shown here is derived from an EMBL/GenBank/DDBJ whole genome shotgun (WGS) entry which is preliminary data.</text>
</comment>
<dbReference type="SMART" id="SM00387">
    <property type="entry name" value="HATPase_c"/>
    <property type="match status" value="1"/>
</dbReference>
<evidence type="ECO:0000256" key="10">
    <source>
        <dbReference type="ARBA" id="ARBA00023012"/>
    </source>
</evidence>
<dbReference type="PRINTS" id="PR00344">
    <property type="entry name" value="BCTRLSENSOR"/>
</dbReference>
<keyword evidence="4" id="KW-1003">Cell membrane</keyword>
<evidence type="ECO:0000256" key="9">
    <source>
        <dbReference type="ARBA" id="ARBA00022989"/>
    </source>
</evidence>
<evidence type="ECO:0000256" key="13">
    <source>
        <dbReference type="SAM" id="Phobius"/>
    </source>
</evidence>
<dbReference type="InterPro" id="IPR050428">
    <property type="entry name" value="TCS_sensor_his_kinase"/>
</dbReference>
<dbReference type="PANTHER" id="PTHR45436">
    <property type="entry name" value="SENSOR HISTIDINE KINASE YKOH"/>
    <property type="match status" value="1"/>
</dbReference>
<dbReference type="InterPro" id="IPR005467">
    <property type="entry name" value="His_kinase_dom"/>
</dbReference>
<dbReference type="SUPFAM" id="SSF55890">
    <property type="entry name" value="Sporulation response regulatory protein Spo0B"/>
    <property type="match status" value="1"/>
</dbReference>
<evidence type="ECO:0000256" key="12">
    <source>
        <dbReference type="SAM" id="MobiDB-lite"/>
    </source>
</evidence>
<evidence type="ECO:0000256" key="3">
    <source>
        <dbReference type="ARBA" id="ARBA00012438"/>
    </source>
</evidence>
<evidence type="ECO:0000256" key="8">
    <source>
        <dbReference type="ARBA" id="ARBA00022777"/>
    </source>
</evidence>
<protein>
    <recommendedName>
        <fullName evidence="3">histidine kinase</fullName>
        <ecNumber evidence="3">2.7.13.3</ecNumber>
    </recommendedName>
</protein>
<comment type="catalytic activity">
    <reaction evidence="1">
        <text>ATP + protein L-histidine = ADP + protein N-phospho-L-histidine.</text>
        <dbReference type="EC" id="2.7.13.3"/>
    </reaction>
</comment>
<feature type="transmembrane region" description="Helical" evidence="13">
    <location>
        <begin position="239"/>
        <end position="257"/>
    </location>
</feature>
<keyword evidence="10" id="KW-0902">Two-component regulatory system</keyword>
<dbReference type="InterPro" id="IPR036890">
    <property type="entry name" value="HATPase_C_sf"/>
</dbReference>
<dbReference type="Pfam" id="PF14689">
    <property type="entry name" value="SPOB_a"/>
    <property type="match status" value="1"/>
</dbReference>
<evidence type="ECO:0000259" key="14">
    <source>
        <dbReference type="PROSITE" id="PS50109"/>
    </source>
</evidence>
<dbReference type="GO" id="GO:0005524">
    <property type="term" value="F:ATP binding"/>
    <property type="evidence" value="ECO:0007669"/>
    <property type="project" value="UniProtKB-KW"/>
</dbReference>
<keyword evidence="7 13" id="KW-0812">Transmembrane</keyword>
<feature type="region of interest" description="Disordered" evidence="12">
    <location>
        <begin position="167"/>
        <end position="195"/>
    </location>
</feature>
<dbReference type="Gene3D" id="3.30.565.10">
    <property type="entry name" value="Histidine kinase-like ATPase, C-terminal domain"/>
    <property type="match status" value="1"/>
</dbReference>
<dbReference type="OrthoDB" id="9792686at2"/>
<accession>A0A417Y4Q5</accession>
<comment type="subcellular location">
    <subcellularLocation>
        <location evidence="2">Cell membrane</location>
        <topology evidence="2">Multi-pass membrane protein</topology>
    </subcellularLocation>
</comment>